<evidence type="ECO:0000259" key="10">
    <source>
        <dbReference type="PROSITE" id="PS50850"/>
    </source>
</evidence>
<dbReference type="PROSITE" id="PS50850">
    <property type="entry name" value="MFS"/>
    <property type="match status" value="1"/>
</dbReference>
<dbReference type="NCBIfam" id="TIGR00711">
    <property type="entry name" value="efflux_EmrB"/>
    <property type="match status" value="1"/>
</dbReference>
<evidence type="ECO:0000256" key="7">
    <source>
        <dbReference type="ARBA" id="ARBA00023136"/>
    </source>
</evidence>
<comment type="subcellular location">
    <subcellularLocation>
        <location evidence="1">Cell membrane</location>
        <topology evidence="1">Multi-pass membrane protein</topology>
    </subcellularLocation>
</comment>
<sequence length="583" mass="63177">MSIYIAGYILISILLLVVVNFMVLKRDRKPSSIQKNNPKLDLDETDSQAALTAALAESDPDQKESDPKPKSTIDPARFEHQRGKIVMAMMLGAFVAILNQTLLNVAIPHIMNDLSISASTVQWLSTGYMLTNGIFIPITAFLIARLGTRKLFLSAVSAFTVGSIICSISTSFSLLMLGRVVQAAGAGIIMPLLMTVFLTIYPKEKRGAAMGLFGVAILFAPAIGPTLSGWLIGHYSWRILFDIVIPFGIFALILAFFWMVDVTEITKPKFDTYGFIFSTIGLGFLLYGFSEAGNHGWNSTVVVVTLIIGILGLIAFIWRELTTDEPMLELRVFKYDIFALTTVIGSIINMAMFAAMLLLPIYLQNIRGFSALDSGLLMLPGAIVMAIMMPISGRLFDKMGARWLAVFGLMITVITTWQFTTLSTTTSYGFIMFLYVMRMFGMSFLSMTVTTEGMNQLPTRLAGHGTSASNTARTVAGSIGTAFLITVMTTRSAFHTANYSNVIATTNPYIANKITELGTGLSAIAGIPVNQGQGLATSLIYGEAVKKATISGINDAFVVATGIAAVALLLAFFIKRAKPSINE</sequence>
<evidence type="ECO:0000256" key="6">
    <source>
        <dbReference type="ARBA" id="ARBA00022989"/>
    </source>
</evidence>
<keyword evidence="3" id="KW-0813">Transport</keyword>
<feature type="transmembrane region" description="Helical" evidence="9">
    <location>
        <begin position="6"/>
        <end position="24"/>
    </location>
</feature>
<keyword evidence="12" id="KW-1185">Reference proteome</keyword>
<dbReference type="InterPro" id="IPR036259">
    <property type="entry name" value="MFS_trans_sf"/>
</dbReference>
<feature type="transmembrane region" description="Helical" evidence="9">
    <location>
        <begin position="180"/>
        <end position="200"/>
    </location>
</feature>
<evidence type="ECO:0000313" key="12">
    <source>
        <dbReference type="Proteomes" id="UP001232343"/>
    </source>
</evidence>
<dbReference type="InterPro" id="IPR020846">
    <property type="entry name" value="MFS_dom"/>
</dbReference>
<feature type="compositionally biased region" description="Basic and acidic residues" evidence="8">
    <location>
        <begin position="60"/>
        <end position="74"/>
    </location>
</feature>
<feature type="transmembrane region" description="Helical" evidence="9">
    <location>
        <begin position="151"/>
        <end position="174"/>
    </location>
</feature>
<protein>
    <submittedName>
        <fullName evidence="11">EmrB/QacA subfamily drug resistance transporter</fullName>
    </submittedName>
</protein>
<evidence type="ECO:0000256" key="1">
    <source>
        <dbReference type="ARBA" id="ARBA00004651"/>
    </source>
</evidence>
<feature type="transmembrane region" description="Helical" evidence="9">
    <location>
        <begin position="239"/>
        <end position="260"/>
    </location>
</feature>
<comment type="similarity">
    <text evidence="2">Belongs to the major facilitator superfamily. EmrB family.</text>
</comment>
<evidence type="ECO:0000256" key="9">
    <source>
        <dbReference type="SAM" id="Phobius"/>
    </source>
</evidence>
<evidence type="ECO:0000313" key="11">
    <source>
        <dbReference type="EMBL" id="MDQ0345326.1"/>
    </source>
</evidence>
<dbReference type="Proteomes" id="UP001232343">
    <property type="component" value="Unassembled WGS sequence"/>
</dbReference>
<feature type="transmembrane region" description="Helical" evidence="9">
    <location>
        <begin position="369"/>
        <end position="391"/>
    </location>
</feature>
<feature type="transmembrane region" description="Helical" evidence="9">
    <location>
        <begin position="272"/>
        <end position="290"/>
    </location>
</feature>
<keyword evidence="6 9" id="KW-1133">Transmembrane helix</keyword>
<keyword evidence="5 9" id="KW-0812">Transmembrane</keyword>
<dbReference type="PANTHER" id="PTHR42718">
    <property type="entry name" value="MAJOR FACILITATOR SUPERFAMILY MULTIDRUG TRANSPORTER MFSC"/>
    <property type="match status" value="1"/>
</dbReference>
<accession>A0ABU0DAG8</accession>
<feature type="domain" description="Major facilitator superfamily (MFS) profile" evidence="10">
    <location>
        <begin position="85"/>
        <end position="579"/>
    </location>
</feature>
<feature type="transmembrane region" description="Helical" evidence="9">
    <location>
        <begin position="556"/>
        <end position="574"/>
    </location>
</feature>
<evidence type="ECO:0000256" key="2">
    <source>
        <dbReference type="ARBA" id="ARBA00008537"/>
    </source>
</evidence>
<keyword evidence="7 9" id="KW-0472">Membrane</keyword>
<feature type="transmembrane region" description="Helical" evidence="9">
    <location>
        <begin position="296"/>
        <end position="318"/>
    </location>
</feature>
<dbReference type="RefSeq" id="WP_244683671.1">
    <property type="nucleotide sequence ID" value="NZ_JALIRM010000022.1"/>
</dbReference>
<gene>
    <name evidence="11" type="ORF">J2S14_004182</name>
</gene>
<evidence type="ECO:0000256" key="5">
    <source>
        <dbReference type="ARBA" id="ARBA00022692"/>
    </source>
</evidence>
<feature type="transmembrane region" description="Helical" evidence="9">
    <location>
        <begin position="85"/>
        <end position="107"/>
    </location>
</feature>
<dbReference type="Gene3D" id="1.20.1250.20">
    <property type="entry name" value="MFS general substrate transporter like domains"/>
    <property type="match status" value="1"/>
</dbReference>
<evidence type="ECO:0000256" key="3">
    <source>
        <dbReference type="ARBA" id="ARBA00022448"/>
    </source>
</evidence>
<proteinExistence type="inferred from homology"/>
<reference evidence="11 12" key="1">
    <citation type="submission" date="2023-07" db="EMBL/GenBank/DDBJ databases">
        <title>Genomic Encyclopedia of Type Strains, Phase IV (KMG-IV): sequencing the most valuable type-strain genomes for metagenomic binning, comparative biology and taxonomic classification.</title>
        <authorList>
            <person name="Goeker M."/>
        </authorList>
    </citation>
    <scope>NUCLEOTIDE SEQUENCE [LARGE SCALE GENOMIC DNA]</scope>
    <source>
        <strain evidence="11 12">DSM 27848</strain>
    </source>
</reference>
<feature type="transmembrane region" description="Helical" evidence="9">
    <location>
        <begin position="212"/>
        <end position="233"/>
    </location>
</feature>
<dbReference type="EMBL" id="JAUSUO010000015">
    <property type="protein sequence ID" value="MDQ0345326.1"/>
    <property type="molecule type" value="Genomic_DNA"/>
</dbReference>
<dbReference type="InterPro" id="IPR011701">
    <property type="entry name" value="MFS"/>
</dbReference>
<name>A0ABU0DAG8_9BACI</name>
<comment type="caution">
    <text evidence="11">The sequence shown here is derived from an EMBL/GenBank/DDBJ whole genome shotgun (WGS) entry which is preliminary data.</text>
</comment>
<feature type="transmembrane region" description="Helical" evidence="9">
    <location>
        <begin position="426"/>
        <end position="445"/>
    </location>
</feature>
<organism evidence="11 12">
    <name type="scientific">Lederbergia wuyishanensis</name>
    <dbReference type="NCBI Taxonomy" id="1347903"/>
    <lineage>
        <taxon>Bacteria</taxon>
        <taxon>Bacillati</taxon>
        <taxon>Bacillota</taxon>
        <taxon>Bacilli</taxon>
        <taxon>Bacillales</taxon>
        <taxon>Bacillaceae</taxon>
        <taxon>Lederbergia</taxon>
    </lineage>
</organism>
<feature type="transmembrane region" description="Helical" evidence="9">
    <location>
        <begin position="127"/>
        <end position="144"/>
    </location>
</feature>
<dbReference type="PRINTS" id="PR01036">
    <property type="entry name" value="TCRTETB"/>
</dbReference>
<dbReference type="Gene3D" id="1.20.1720.10">
    <property type="entry name" value="Multidrug resistance protein D"/>
    <property type="match status" value="1"/>
</dbReference>
<dbReference type="CDD" id="cd17503">
    <property type="entry name" value="MFS_LmrB_MDR_like"/>
    <property type="match status" value="1"/>
</dbReference>
<evidence type="ECO:0000256" key="4">
    <source>
        <dbReference type="ARBA" id="ARBA00022475"/>
    </source>
</evidence>
<dbReference type="InterPro" id="IPR004638">
    <property type="entry name" value="EmrB-like"/>
</dbReference>
<dbReference type="PANTHER" id="PTHR42718:SF9">
    <property type="entry name" value="MAJOR FACILITATOR SUPERFAMILY MULTIDRUG TRANSPORTER MFSC"/>
    <property type="match status" value="1"/>
</dbReference>
<dbReference type="Pfam" id="PF07690">
    <property type="entry name" value="MFS_1"/>
    <property type="match status" value="1"/>
</dbReference>
<dbReference type="SUPFAM" id="SSF103473">
    <property type="entry name" value="MFS general substrate transporter"/>
    <property type="match status" value="1"/>
</dbReference>
<keyword evidence="4" id="KW-1003">Cell membrane</keyword>
<feature type="region of interest" description="Disordered" evidence="8">
    <location>
        <begin position="55"/>
        <end position="74"/>
    </location>
</feature>
<evidence type="ECO:0000256" key="8">
    <source>
        <dbReference type="SAM" id="MobiDB-lite"/>
    </source>
</evidence>
<feature type="transmembrane region" description="Helical" evidence="9">
    <location>
        <begin position="403"/>
        <end position="420"/>
    </location>
</feature>
<feature type="transmembrane region" description="Helical" evidence="9">
    <location>
        <begin position="338"/>
        <end position="363"/>
    </location>
</feature>